<dbReference type="GO" id="GO:0000064">
    <property type="term" value="F:L-ornithine transmembrane transporter activity"/>
    <property type="evidence" value="ECO:0007669"/>
    <property type="project" value="TreeGrafter"/>
</dbReference>
<keyword evidence="1" id="KW-1133">Transmembrane helix</keyword>
<evidence type="ECO:0000259" key="3">
    <source>
        <dbReference type="Pfam" id="PF13906"/>
    </source>
</evidence>
<dbReference type="Proteomes" id="UP000759131">
    <property type="component" value="Unassembled WGS sequence"/>
</dbReference>
<dbReference type="OrthoDB" id="3900342at2759"/>
<accession>A0A7R9QH89</accession>
<feature type="signal peptide" evidence="2">
    <location>
        <begin position="1"/>
        <end position="16"/>
    </location>
</feature>
<reference evidence="4" key="1">
    <citation type="submission" date="2020-11" db="EMBL/GenBank/DDBJ databases">
        <authorList>
            <person name="Tran Van P."/>
        </authorList>
    </citation>
    <scope>NUCLEOTIDE SEQUENCE</scope>
</reference>
<name>A0A7R9QH89_9ACAR</name>
<dbReference type="EMBL" id="CAJPIZ010034766">
    <property type="protein sequence ID" value="CAG2120668.1"/>
    <property type="molecule type" value="Genomic_DNA"/>
</dbReference>
<dbReference type="GO" id="GO:0061459">
    <property type="term" value="F:L-arginine transmembrane transporter activity"/>
    <property type="evidence" value="ECO:0007669"/>
    <property type="project" value="TreeGrafter"/>
</dbReference>
<proteinExistence type="predicted"/>
<dbReference type="GO" id="GO:0097638">
    <property type="term" value="P:L-arginine import across plasma membrane"/>
    <property type="evidence" value="ECO:0007669"/>
    <property type="project" value="TreeGrafter"/>
</dbReference>
<feature type="transmembrane region" description="Helical" evidence="1">
    <location>
        <begin position="139"/>
        <end position="157"/>
    </location>
</feature>
<evidence type="ECO:0000313" key="5">
    <source>
        <dbReference type="Proteomes" id="UP000759131"/>
    </source>
</evidence>
<dbReference type="AlphaFoldDB" id="A0A7R9QH89"/>
<protein>
    <recommendedName>
        <fullName evidence="3">Cationic amino acid transporter C-terminal domain-containing protein</fullName>
    </recommendedName>
</protein>
<feature type="domain" description="Cationic amino acid transporter C-terminal" evidence="3">
    <location>
        <begin position="136"/>
        <end position="175"/>
    </location>
</feature>
<dbReference type="InterPro" id="IPR029485">
    <property type="entry name" value="CAT_C"/>
</dbReference>
<evidence type="ECO:0000256" key="2">
    <source>
        <dbReference type="SAM" id="SignalP"/>
    </source>
</evidence>
<dbReference type="PANTHER" id="PTHR43243:SF105">
    <property type="entry name" value="CATIONIC AMINO ACID TRANSPORTER C-TERMINAL DOMAIN-CONTAINING PROTEIN"/>
    <property type="match status" value="1"/>
</dbReference>
<feature type="transmembrane region" description="Helical" evidence="1">
    <location>
        <begin position="107"/>
        <end position="127"/>
    </location>
</feature>
<dbReference type="EMBL" id="OC889341">
    <property type="protein sequence ID" value="CAD7645659.1"/>
    <property type="molecule type" value="Genomic_DNA"/>
</dbReference>
<sequence>MMSIGTLLAYTLVAESILIIRYSDDVKAINQVKNESEEMQTINQYPITRQNIYRQIFSGRRMTPFPNQLSSIVSNYLIGTLTLLLVILDIQLVFLEDLLFKAKVGPLVGVGITTLIIIAAAICLTRQPTIPESRSFEVPWVPLVPFLSVWVNVYLMFKLSVQTWIRFAVWMIIGLK</sequence>
<organism evidence="4">
    <name type="scientific">Medioppia subpectinata</name>
    <dbReference type="NCBI Taxonomy" id="1979941"/>
    <lineage>
        <taxon>Eukaryota</taxon>
        <taxon>Metazoa</taxon>
        <taxon>Ecdysozoa</taxon>
        <taxon>Arthropoda</taxon>
        <taxon>Chelicerata</taxon>
        <taxon>Arachnida</taxon>
        <taxon>Acari</taxon>
        <taxon>Acariformes</taxon>
        <taxon>Sarcoptiformes</taxon>
        <taxon>Oribatida</taxon>
        <taxon>Brachypylina</taxon>
        <taxon>Oppioidea</taxon>
        <taxon>Oppiidae</taxon>
        <taxon>Medioppia</taxon>
    </lineage>
</organism>
<gene>
    <name evidence="4" type="ORF">OSB1V03_LOCUS20614</name>
</gene>
<keyword evidence="1" id="KW-0812">Transmembrane</keyword>
<feature type="chain" id="PRO_5035593212" description="Cationic amino acid transporter C-terminal domain-containing protein" evidence="2">
    <location>
        <begin position="17"/>
        <end position="176"/>
    </location>
</feature>
<feature type="transmembrane region" description="Helical" evidence="1">
    <location>
        <begin position="76"/>
        <end position="95"/>
    </location>
</feature>
<keyword evidence="2" id="KW-0732">Signal</keyword>
<evidence type="ECO:0000313" key="4">
    <source>
        <dbReference type="EMBL" id="CAD7645659.1"/>
    </source>
</evidence>
<keyword evidence="1" id="KW-0472">Membrane</keyword>
<dbReference type="GO" id="GO:0015189">
    <property type="term" value="F:L-lysine transmembrane transporter activity"/>
    <property type="evidence" value="ECO:0007669"/>
    <property type="project" value="TreeGrafter"/>
</dbReference>
<dbReference type="GO" id="GO:0005886">
    <property type="term" value="C:plasma membrane"/>
    <property type="evidence" value="ECO:0007669"/>
    <property type="project" value="TreeGrafter"/>
</dbReference>
<dbReference type="PANTHER" id="PTHR43243">
    <property type="entry name" value="INNER MEMBRANE TRANSPORTER YGJI-RELATED"/>
    <property type="match status" value="1"/>
</dbReference>
<evidence type="ECO:0000256" key="1">
    <source>
        <dbReference type="SAM" id="Phobius"/>
    </source>
</evidence>
<keyword evidence="5" id="KW-1185">Reference proteome</keyword>
<dbReference type="Pfam" id="PF13906">
    <property type="entry name" value="AA_permease_C"/>
    <property type="match status" value="1"/>
</dbReference>